<dbReference type="RefSeq" id="WP_058243291.1">
    <property type="nucleotide sequence ID" value="NZ_CYSB01000005.1"/>
</dbReference>
<dbReference type="InterPro" id="IPR029044">
    <property type="entry name" value="Nucleotide-diphossugar_trans"/>
</dbReference>
<dbReference type="SUPFAM" id="SSF53448">
    <property type="entry name" value="Nucleotide-diphospho-sugar transferases"/>
    <property type="match status" value="1"/>
</dbReference>
<gene>
    <name evidence="1" type="ORF">TL5118_00338</name>
    <name evidence="2" type="ORF">TL5120_01853</name>
</gene>
<evidence type="ECO:0000313" key="3">
    <source>
        <dbReference type="Proteomes" id="UP000051086"/>
    </source>
</evidence>
<evidence type="ECO:0000313" key="4">
    <source>
        <dbReference type="Proteomes" id="UP000051887"/>
    </source>
</evidence>
<dbReference type="AlphaFoldDB" id="A0A0P1FU00"/>
<accession>A0A0P1FU00</accession>
<dbReference type="GO" id="GO:0016740">
    <property type="term" value="F:transferase activity"/>
    <property type="evidence" value="ECO:0007669"/>
    <property type="project" value="UniProtKB-KW"/>
</dbReference>
<dbReference type="EMBL" id="CYSC01000027">
    <property type="protein sequence ID" value="CUH72057.1"/>
    <property type="molecule type" value="Genomic_DNA"/>
</dbReference>
<dbReference type="Gene3D" id="3.90.550.10">
    <property type="entry name" value="Spore Coat Polysaccharide Biosynthesis Protein SpsA, Chain A"/>
    <property type="match status" value="1"/>
</dbReference>
<reference evidence="2 4" key="2">
    <citation type="submission" date="2015-09" db="EMBL/GenBank/DDBJ databases">
        <authorList>
            <consortium name="Swine Surveillance"/>
        </authorList>
    </citation>
    <scope>NUCLEOTIDE SEQUENCE [LARGE SCALE GENOMIC DNA]</scope>
    <source>
        <strain evidence="2 4">5120</strain>
    </source>
</reference>
<dbReference type="Proteomes" id="UP000051887">
    <property type="component" value="Unassembled WGS sequence"/>
</dbReference>
<name>A0A0P1FU00_9RHOB</name>
<reference evidence="1 3" key="1">
    <citation type="submission" date="2015-09" db="EMBL/GenBank/DDBJ databases">
        <authorList>
            <person name="Rodrigo-Torres L."/>
            <person name="Arahal D.R."/>
        </authorList>
    </citation>
    <scope>NUCLEOTIDE SEQUENCE [LARGE SCALE GENOMIC DNA]</scope>
    <source>
        <strain evidence="1 3">CECT 5118</strain>
    </source>
</reference>
<evidence type="ECO:0000313" key="2">
    <source>
        <dbReference type="EMBL" id="CUH72057.1"/>
    </source>
</evidence>
<keyword evidence="3" id="KW-1185">Reference proteome</keyword>
<evidence type="ECO:0000313" key="1">
    <source>
        <dbReference type="EMBL" id="CUH63136.1"/>
    </source>
</evidence>
<sequence length="287" mass="32551">MKQSNLAQPSRGYIYAATGKKYVTLARRAARALRQVHPDAQIDLFTDEPLTDSVFDQIHILDRATTRPKIEALARSRFDQTLYLDADTLVIAPIDDVFELLGKYEFLAAQGRGSNMSLAYAPVSRQVPHSFPMVNSGVVALKKCKNNEALLADWAESWHGREAGPDQPHLRQLLFKSPVLLGILPHEYNMMMLRRLHAWSSHSRAPRVLHAPQLHRRSYQGNPDNPLTLEDVLTKELCKHVRALQAADRSIHGNRGSHVPVFAHMRRSYSPLRLLDKVVNHAKRRKS</sequence>
<dbReference type="Proteomes" id="UP000051086">
    <property type="component" value="Unassembled WGS sequence"/>
</dbReference>
<organism evidence="2 4">
    <name type="scientific">Thalassovita autumnalis</name>
    <dbReference type="NCBI Taxonomy" id="2072972"/>
    <lineage>
        <taxon>Bacteria</taxon>
        <taxon>Pseudomonadati</taxon>
        <taxon>Pseudomonadota</taxon>
        <taxon>Alphaproteobacteria</taxon>
        <taxon>Rhodobacterales</taxon>
        <taxon>Roseobacteraceae</taxon>
        <taxon>Thalassovita</taxon>
    </lineage>
</organism>
<keyword evidence="2" id="KW-0808">Transferase</keyword>
<dbReference type="OrthoDB" id="181606at2"/>
<proteinExistence type="predicted"/>
<protein>
    <submittedName>
        <fullName evidence="2">Glycosyl transferase family 8</fullName>
    </submittedName>
</protein>
<dbReference type="EMBL" id="CYSB01000005">
    <property type="protein sequence ID" value="CUH63136.1"/>
    <property type="molecule type" value="Genomic_DNA"/>
</dbReference>